<dbReference type="Proteomes" id="UP000050280">
    <property type="component" value="Unassembled WGS sequence"/>
</dbReference>
<organism evidence="1 2">
    <name type="scientific">Croceitalea dokdonensis DOKDO 023</name>
    <dbReference type="NCBI Taxonomy" id="1300341"/>
    <lineage>
        <taxon>Bacteria</taxon>
        <taxon>Pseudomonadati</taxon>
        <taxon>Bacteroidota</taxon>
        <taxon>Flavobacteriia</taxon>
        <taxon>Flavobacteriales</taxon>
        <taxon>Flavobacteriaceae</taxon>
        <taxon>Croceitalea</taxon>
    </lineage>
</organism>
<gene>
    <name evidence="1" type="ORF">I595_1874</name>
</gene>
<name>A0A0P7AFU4_9FLAO</name>
<dbReference type="STRING" id="1300341.I595_1874"/>
<accession>A0A0P7AFU4</accession>
<reference evidence="1 2" key="1">
    <citation type="submission" date="2015-09" db="EMBL/GenBank/DDBJ databases">
        <title>Genome sequence of the marine flavobacterium Croceitalea dokdonensis DOKDO 023 that contains proton- and sodium-pumping rhodopsins.</title>
        <authorList>
            <person name="Kwon S.-K."/>
            <person name="Lee H.K."/>
            <person name="Kwak M.-J."/>
            <person name="Kim J.F."/>
        </authorList>
    </citation>
    <scope>NUCLEOTIDE SEQUENCE [LARGE SCALE GENOMIC DNA]</scope>
    <source>
        <strain evidence="1 2">DOKDO 023</strain>
    </source>
</reference>
<comment type="caution">
    <text evidence="1">The sequence shown here is derived from an EMBL/GenBank/DDBJ whole genome shotgun (WGS) entry which is preliminary data.</text>
</comment>
<dbReference type="EMBL" id="LDJX01000003">
    <property type="protein sequence ID" value="KPM32224.1"/>
    <property type="molecule type" value="Genomic_DNA"/>
</dbReference>
<protein>
    <submittedName>
        <fullName evidence="1">Uncharacterized protein</fullName>
    </submittedName>
</protein>
<keyword evidence="2" id="KW-1185">Reference proteome</keyword>
<evidence type="ECO:0000313" key="1">
    <source>
        <dbReference type="EMBL" id="KPM32224.1"/>
    </source>
</evidence>
<proteinExistence type="predicted"/>
<dbReference type="AlphaFoldDB" id="A0A0P7AFU4"/>
<evidence type="ECO:0000313" key="2">
    <source>
        <dbReference type="Proteomes" id="UP000050280"/>
    </source>
</evidence>
<sequence>MVFNSCKDGEEIARETPTEAVFVSFQDMPDEPKMNPEALEILASWPEFKALETSFQVLYQSSNNEDLALAVTNVLEKEKALATSPYPELYDVPQIKSRQRVLRTFLLKVSASLAQRTDVNQPLEQMFLANNAWLNQFNVLVNNQLDLNQILDAQ</sequence>